<dbReference type="InterPro" id="IPR037185">
    <property type="entry name" value="EmrE-like"/>
</dbReference>
<feature type="transmembrane region" description="Helical" evidence="6">
    <location>
        <begin position="216"/>
        <end position="239"/>
    </location>
</feature>
<sequence>MERARVTGAWSARALLIFVTFIWGATFTLTKQGLSAVPPYAFLSLRFALASLATLGLALAVRQKEPAFRHPRTWLVGALAGLPLGASFLLQTEGLKTITPGLSGFLTGLNVVMVPILMGVWTRQPIDRRSALGIALACAGLVAMCAGTDLHGRLGGIIETTLCALGVALQIVIVDRWAKGLAPFAVAAVEIWVSTLMAFASAWLSGQWGHLLDTSVWLRPGVLDAVVINGWLGTAFALWAQNWAQKRLSSAQTAITFSLEPVFAAVIGWAALGDAMSWASALGGLLIALGMAITPA</sequence>
<comment type="subcellular location">
    <subcellularLocation>
        <location evidence="1">Endomembrane system</location>
        <topology evidence="1">Multi-pass membrane protein</topology>
    </subcellularLocation>
</comment>
<dbReference type="PANTHER" id="PTHR32322:SF2">
    <property type="entry name" value="EAMA DOMAIN-CONTAINING PROTEIN"/>
    <property type="match status" value="1"/>
</dbReference>
<evidence type="ECO:0000313" key="9">
    <source>
        <dbReference type="Proteomes" id="UP000186156"/>
    </source>
</evidence>
<feature type="transmembrane region" description="Helical" evidence="6">
    <location>
        <begin position="132"/>
        <end position="150"/>
    </location>
</feature>
<keyword evidence="4 6" id="KW-1133">Transmembrane helix</keyword>
<name>A0A1N7NGS1_9BACL</name>
<dbReference type="RefSeq" id="WP_076347760.1">
    <property type="nucleotide sequence ID" value="NZ_FTOO01000008.1"/>
</dbReference>
<feature type="transmembrane region" description="Helical" evidence="6">
    <location>
        <begin position="251"/>
        <end position="272"/>
    </location>
</feature>
<feature type="transmembrane region" description="Helical" evidence="6">
    <location>
        <begin position="12"/>
        <end position="29"/>
    </location>
</feature>
<dbReference type="GO" id="GO:0016020">
    <property type="term" value="C:membrane"/>
    <property type="evidence" value="ECO:0007669"/>
    <property type="project" value="UniProtKB-SubCell"/>
</dbReference>
<dbReference type="Gene3D" id="1.10.3730.20">
    <property type="match status" value="1"/>
</dbReference>
<reference evidence="9" key="1">
    <citation type="submission" date="2017-01" db="EMBL/GenBank/DDBJ databases">
        <authorList>
            <person name="Varghese N."/>
            <person name="Submissions S."/>
        </authorList>
    </citation>
    <scope>NUCLEOTIDE SEQUENCE [LARGE SCALE GENOMIC DNA]</scope>
    <source>
        <strain evidence="9">DSM 16176</strain>
    </source>
</reference>
<evidence type="ECO:0000256" key="1">
    <source>
        <dbReference type="ARBA" id="ARBA00004127"/>
    </source>
</evidence>
<keyword evidence="5 6" id="KW-0472">Membrane</keyword>
<evidence type="ECO:0000259" key="7">
    <source>
        <dbReference type="Pfam" id="PF00892"/>
    </source>
</evidence>
<feature type="transmembrane region" description="Helical" evidence="6">
    <location>
        <begin position="181"/>
        <end position="204"/>
    </location>
</feature>
<feature type="transmembrane region" description="Helical" evidence="6">
    <location>
        <begin position="102"/>
        <end position="120"/>
    </location>
</feature>
<feature type="domain" description="EamA" evidence="7">
    <location>
        <begin position="157"/>
        <end position="293"/>
    </location>
</feature>
<dbReference type="Proteomes" id="UP000186156">
    <property type="component" value="Unassembled WGS sequence"/>
</dbReference>
<feature type="domain" description="EamA" evidence="7">
    <location>
        <begin position="14"/>
        <end position="143"/>
    </location>
</feature>
<dbReference type="SUPFAM" id="SSF103481">
    <property type="entry name" value="Multidrug resistance efflux transporter EmrE"/>
    <property type="match status" value="2"/>
</dbReference>
<accession>A0A1N7NGS1</accession>
<evidence type="ECO:0000313" key="8">
    <source>
        <dbReference type="EMBL" id="SIS97451.1"/>
    </source>
</evidence>
<dbReference type="Pfam" id="PF00892">
    <property type="entry name" value="EamA"/>
    <property type="match status" value="2"/>
</dbReference>
<dbReference type="InterPro" id="IPR000620">
    <property type="entry name" value="EamA_dom"/>
</dbReference>
<feature type="transmembrane region" description="Helical" evidence="6">
    <location>
        <begin position="156"/>
        <end position="174"/>
    </location>
</feature>
<keyword evidence="9" id="KW-1185">Reference proteome</keyword>
<dbReference type="PANTHER" id="PTHR32322">
    <property type="entry name" value="INNER MEMBRANE TRANSPORTER"/>
    <property type="match status" value="1"/>
</dbReference>
<comment type="similarity">
    <text evidence="2">Belongs to the EamA transporter family.</text>
</comment>
<evidence type="ECO:0000256" key="3">
    <source>
        <dbReference type="ARBA" id="ARBA00022692"/>
    </source>
</evidence>
<feature type="transmembrane region" description="Helical" evidence="6">
    <location>
        <begin position="73"/>
        <end position="90"/>
    </location>
</feature>
<keyword evidence="3 6" id="KW-0812">Transmembrane</keyword>
<evidence type="ECO:0000256" key="5">
    <source>
        <dbReference type="ARBA" id="ARBA00023136"/>
    </source>
</evidence>
<dbReference type="AlphaFoldDB" id="A0A1N7NGS1"/>
<dbReference type="OrthoDB" id="9804865at2"/>
<feature type="transmembrane region" description="Helical" evidence="6">
    <location>
        <begin position="278"/>
        <end position="294"/>
    </location>
</feature>
<evidence type="ECO:0000256" key="4">
    <source>
        <dbReference type="ARBA" id="ARBA00022989"/>
    </source>
</evidence>
<dbReference type="EMBL" id="FTOO01000008">
    <property type="protein sequence ID" value="SIS97451.1"/>
    <property type="molecule type" value="Genomic_DNA"/>
</dbReference>
<dbReference type="STRING" id="252246.SAMN05421799_108111"/>
<proteinExistence type="inferred from homology"/>
<evidence type="ECO:0000256" key="6">
    <source>
        <dbReference type="SAM" id="Phobius"/>
    </source>
</evidence>
<protein>
    <submittedName>
        <fullName evidence="8">Permease of the drug/metabolite transporter (DMT) superfamily</fullName>
    </submittedName>
</protein>
<gene>
    <name evidence="8" type="ORF">SAMN05421799_108111</name>
</gene>
<evidence type="ECO:0000256" key="2">
    <source>
        <dbReference type="ARBA" id="ARBA00007362"/>
    </source>
</evidence>
<organism evidence="8 9">
    <name type="scientific">Alicyclobacillus vulcanalis</name>
    <dbReference type="NCBI Taxonomy" id="252246"/>
    <lineage>
        <taxon>Bacteria</taxon>
        <taxon>Bacillati</taxon>
        <taxon>Bacillota</taxon>
        <taxon>Bacilli</taxon>
        <taxon>Bacillales</taxon>
        <taxon>Alicyclobacillaceae</taxon>
        <taxon>Alicyclobacillus</taxon>
    </lineage>
</organism>
<feature type="transmembrane region" description="Helical" evidence="6">
    <location>
        <begin position="41"/>
        <end position="61"/>
    </location>
</feature>
<dbReference type="InterPro" id="IPR050638">
    <property type="entry name" value="AA-Vitamin_Transporters"/>
</dbReference>